<keyword evidence="2" id="KW-1185">Reference proteome</keyword>
<comment type="caution">
    <text evidence="1">The sequence shown here is derived from an EMBL/GenBank/DDBJ whole genome shotgun (WGS) entry which is preliminary data.</text>
</comment>
<accession>A0A8J3PLL3</accession>
<protein>
    <submittedName>
        <fullName evidence="1">Uncharacterized protein</fullName>
    </submittedName>
</protein>
<evidence type="ECO:0000313" key="1">
    <source>
        <dbReference type="EMBL" id="GIG73937.1"/>
    </source>
</evidence>
<dbReference type="EMBL" id="BONU01000013">
    <property type="protein sequence ID" value="GIG73937.1"/>
    <property type="molecule type" value="Genomic_DNA"/>
</dbReference>
<evidence type="ECO:0000313" key="2">
    <source>
        <dbReference type="Proteomes" id="UP000653674"/>
    </source>
</evidence>
<name>A0A8J3PLL3_9ACTN</name>
<sequence length="100" mass="10127">MSGHGVGQAERRSWERSLPILAQGVVDAGLASSSDQGCRPLLSSLAAPPAYEGIDAVGSPGFCPTATQAAGESDQLTAAEGLCFRSGSPRVSVVSRRLAA</sequence>
<dbReference type="Proteomes" id="UP000653674">
    <property type="component" value="Unassembled WGS sequence"/>
</dbReference>
<organism evidence="1 2">
    <name type="scientific">Planosporangium flavigriseum</name>
    <dbReference type="NCBI Taxonomy" id="373681"/>
    <lineage>
        <taxon>Bacteria</taxon>
        <taxon>Bacillati</taxon>
        <taxon>Actinomycetota</taxon>
        <taxon>Actinomycetes</taxon>
        <taxon>Micromonosporales</taxon>
        <taxon>Micromonosporaceae</taxon>
        <taxon>Planosporangium</taxon>
    </lineage>
</organism>
<reference evidence="1" key="1">
    <citation type="submission" date="2021-01" db="EMBL/GenBank/DDBJ databases">
        <title>Whole genome shotgun sequence of Planosporangium flavigriseum NBRC 105377.</title>
        <authorList>
            <person name="Komaki H."/>
            <person name="Tamura T."/>
        </authorList>
    </citation>
    <scope>NUCLEOTIDE SEQUENCE</scope>
    <source>
        <strain evidence="1">NBRC 105377</strain>
    </source>
</reference>
<proteinExistence type="predicted"/>
<dbReference type="AlphaFoldDB" id="A0A8J3PLL3"/>
<gene>
    <name evidence="1" type="ORF">Pfl04_23410</name>
</gene>